<sequence length="245" mass="27868">EELVLRVQGFLVESTLPPIRRNQLPSNPNRLIDLRQTVTVSGLGIEPFDKAVSAVMTIHQHFCAHLVGHNLRTWRTSRLENYLTLAFGNRYLTASKFAEGKPRGDLSDVVDPFYILQPRLTTQVHLQENVVEYWEQTVTENQGRSISSFRRIKPDGIFPGTMVELQIAFAAVKVGHHEYIFLPKLRAICVLSRAVQSVITSSLYSLCCAHYKQDYNSSALKDLSLRAISPLKKVKRKVGYEEEEE</sequence>
<accession>R7S736</accession>
<name>R7S736_TRAVS</name>
<gene>
    <name evidence="1" type="ORF">TRAVEDRAFT_84659</name>
</gene>
<evidence type="ECO:0000313" key="2">
    <source>
        <dbReference type="Proteomes" id="UP000054317"/>
    </source>
</evidence>
<feature type="non-terminal residue" evidence="1">
    <location>
        <position position="245"/>
    </location>
</feature>
<dbReference type="EMBL" id="JH711810">
    <property type="protein sequence ID" value="EIW51397.1"/>
    <property type="molecule type" value="Genomic_DNA"/>
</dbReference>
<feature type="non-terminal residue" evidence="1">
    <location>
        <position position="1"/>
    </location>
</feature>
<dbReference type="OrthoDB" id="3267069at2759"/>
<protein>
    <submittedName>
        <fullName evidence="1">Uncharacterized protein</fullName>
    </submittedName>
</protein>
<dbReference type="OMA" id="GHHEYIF"/>
<proteinExistence type="predicted"/>
<dbReference type="GeneID" id="19420557"/>
<organism evidence="1 2">
    <name type="scientific">Trametes versicolor (strain FP-101664)</name>
    <name type="common">White-rot fungus</name>
    <name type="synonym">Coriolus versicolor</name>
    <dbReference type="NCBI Taxonomy" id="717944"/>
    <lineage>
        <taxon>Eukaryota</taxon>
        <taxon>Fungi</taxon>
        <taxon>Dikarya</taxon>
        <taxon>Basidiomycota</taxon>
        <taxon>Agaricomycotina</taxon>
        <taxon>Agaricomycetes</taxon>
        <taxon>Polyporales</taxon>
        <taxon>Polyporaceae</taxon>
        <taxon>Trametes</taxon>
    </lineage>
</organism>
<dbReference type="RefSeq" id="XP_008045719.1">
    <property type="nucleotide sequence ID" value="XM_008047528.1"/>
</dbReference>
<evidence type="ECO:0000313" key="1">
    <source>
        <dbReference type="EMBL" id="EIW51397.1"/>
    </source>
</evidence>
<dbReference type="KEGG" id="tvs:TRAVEDRAFT_84659"/>
<reference evidence="2" key="1">
    <citation type="journal article" date="2012" name="Science">
        <title>The Paleozoic origin of enzymatic lignin decomposition reconstructed from 31 fungal genomes.</title>
        <authorList>
            <person name="Floudas D."/>
            <person name="Binder M."/>
            <person name="Riley R."/>
            <person name="Barry K."/>
            <person name="Blanchette R.A."/>
            <person name="Henrissat B."/>
            <person name="Martinez A.T."/>
            <person name="Otillar R."/>
            <person name="Spatafora J.W."/>
            <person name="Yadav J.S."/>
            <person name="Aerts A."/>
            <person name="Benoit I."/>
            <person name="Boyd A."/>
            <person name="Carlson A."/>
            <person name="Copeland A."/>
            <person name="Coutinho P.M."/>
            <person name="de Vries R.P."/>
            <person name="Ferreira P."/>
            <person name="Findley K."/>
            <person name="Foster B."/>
            <person name="Gaskell J."/>
            <person name="Glotzer D."/>
            <person name="Gorecki P."/>
            <person name="Heitman J."/>
            <person name="Hesse C."/>
            <person name="Hori C."/>
            <person name="Igarashi K."/>
            <person name="Jurgens J.A."/>
            <person name="Kallen N."/>
            <person name="Kersten P."/>
            <person name="Kohler A."/>
            <person name="Kuees U."/>
            <person name="Kumar T.K.A."/>
            <person name="Kuo A."/>
            <person name="LaButti K."/>
            <person name="Larrondo L.F."/>
            <person name="Lindquist E."/>
            <person name="Ling A."/>
            <person name="Lombard V."/>
            <person name="Lucas S."/>
            <person name="Lundell T."/>
            <person name="Martin R."/>
            <person name="McLaughlin D.J."/>
            <person name="Morgenstern I."/>
            <person name="Morin E."/>
            <person name="Murat C."/>
            <person name="Nagy L.G."/>
            <person name="Nolan M."/>
            <person name="Ohm R.A."/>
            <person name="Patyshakuliyeva A."/>
            <person name="Rokas A."/>
            <person name="Ruiz-Duenas F.J."/>
            <person name="Sabat G."/>
            <person name="Salamov A."/>
            <person name="Samejima M."/>
            <person name="Schmutz J."/>
            <person name="Slot J.C."/>
            <person name="St John F."/>
            <person name="Stenlid J."/>
            <person name="Sun H."/>
            <person name="Sun S."/>
            <person name="Syed K."/>
            <person name="Tsang A."/>
            <person name="Wiebenga A."/>
            <person name="Young D."/>
            <person name="Pisabarro A."/>
            <person name="Eastwood D.C."/>
            <person name="Martin F."/>
            <person name="Cullen D."/>
            <person name="Grigoriev I.V."/>
            <person name="Hibbett D.S."/>
        </authorList>
    </citation>
    <scope>NUCLEOTIDE SEQUENCE [LARGE SCALE GENOMIC DNA]</scope>
    <source>
        <strain evidence="2">FP-101664</strain>
    </source>
</reference>
<dbReference type="Proteomes" id="UP000054317">
    <property type="component" value="Unassembled WGS sequence"/>
</dbReference>
<dbReference type="AlphaFoldDB" id="R7S736"/>
<keyword evidence="2" id="KW-1185">Reference proteome</keyword>